<dbReference type="Pfam" id="PF03123">
    <property type="entry name" value="CAT_RBD"/>
    <property type="match status" value="1"/>
</dbReference>
<evidence type="ECO:0000256" key="1">
    <source>
        <dbReference type="ARBA" id="ARBA00022737"/>
    </source>
</evidence>
<accession>A0AAW4WCE6</accession>
<dbReference type="RefSeq" id="WP_227710133.1">
    <property type="nucleotide sequence ID" value="NZ_JAJEQW010000007.1"/>
</dbReference>
<dbReference type="AlphaFoldDB" id="A0AAW4WCE6"/>
<dbReference type="GO" id="GO:0045893">
    <property type="term" value="P:positive regulation of DNA-templated transcription"/>
    <property type="evidence" value="ECO:0007669"/>
    <property type="project" value="InterPro"/>
</dbReference>
<dbReference type="InterPro" id="IPR036634">
    <property type="entry name" value="PRD_sf"/>
</dbReference>
<dbReference type="InterPro" id="IPR001550">
    <property type="entry name" value="Transcrpt_antitermin_CS"/>
</dbReference>
<keyword evidence="2" id="KW-0694">RNA-binding</keyword>
<dbReference type="InterPro" id="IPR036650">
    <property type="entry name" value="CAT_RNA-bd_dom_sf"/>
</dbReference>
<dbReference type="PROSITE" id="PS51372">
    <property type="entry name" value="PRD_2"/>
    <property type="match status" value="2"/>
</dbReference>
<evidence type="ECO:0000313" key="8">
    <source>
        <dbReference type="EMBL" id="MCC2242204.1"/>
    </source>
</evidence>
<feature type="domain" description="PRD" evidence="7">
    <location>
        <begin position="170"/>
        <end position="278"/>
    </location>
</feature>
<comment type="caution">
    <text evidence="8">The sequence shown here is derived from an EMBL/GenBank/DDBJ whole genome shotgun (WGS) entry which is preliminary data.</text>
</comment>
<evidence type="ECO:0000256" key="3">
    <source>
        <dbReference type="ARBA" id="ARBA00023015"/>
    </source>
</evidence>
<proteinExistence type="inferred from homology"/>
<dbReference type="InterPro" id="IPR050661">
    <property type="entry name" value="BglG_antiterminators"/>
</dbReference>
<evidence type="ECO:0000313" key="9">
    <source>
        <dbReference type="Proteomes" id="UP001198893"/>
    </source>
</evidence>
<dbReference type="Proteomes" id="UP001198893">
    <property type="component" value="Unassembled WGS sequence"/>
</dbReference>
<dbReference type="Gene3D" id="2.30.24.10">
    <property type="entry name" value="CAT RNA-binding domain"/>
    <property type="match status" value="1"/>
</dbReference>
<evidence type="ECO:0000256" key="4">
    <source>
        <dbReference type="ARBA" id="ARBA00023159"/>
    </source>
</evidence>
<dbReference type="GO" id="GO:0003723">
    <property type="term" value="F:RNA binding"/>
    <property type="evidence" value="ECO:0007669"/>
    <property type="project" value="UniProtKB-KW"/>
</dbReference>
<feature type="domain" description="PRD" evidence="7">
    <location>
        <begin position="64"/>
        <end position="169"/>
    </location>
</feature>
<dbReference type="Gene3D" id="1.10.1790.10">
    <property type="entry name" value="PRD domain"/>
    <property type="match status" value="2"/>
</dbReference>
<organism evidence="8 9">
    <name type="scientific">Roseburia amylophila</name>
    <dbReference type="NCBI Taxonomy" id="2981794"/>
    <lineage>
        <taxon>Bacteria</taxon>
        <taxon>Bacillati</taxon>
        <taxon>Bacillota</taxon>
        <taxon>Clostridia</taxon>
        <taxon>Lachnospirales</taxon>
        <taxon>Lachnospiraceae</taxon>
        <taxon>Roseburia</taxon>
    </lineage>
</organism>
<reference evidence="8" key="1">
    <citation type="submission" date="2021-10" db="EMBL/GenBank/DDBJ databases">
        <title>Anaerobic single-cell dispensing facilitates the cultivation of human gut bacteria.</title>
        <authorList>
            <person name="Afrizal A."/>
        </authorList>
    </citation>
    <scope>NUCLEOTIDE SEQUENCE</scope>
    <source>
        <strain evidence="8">CLA-AA-H204</strain>
    </source>
</reference>
<dbReference type="SUPFAM" id="SSF50151">
    <property type="entry name" value="SacY-like RNA-binding domain"/>
    <property type="match status" value="1"/>
</dbReference>
<evidence type="ECO:0000256" key="2">
    <source>
        <dbReference type="ARBA" id="ARBA00022884"/>
    </source>
</evidence>
<dbReference type="InterPro" id="IPR004341">
    <property type="entry name" value="CAT_RNA-bd_dom"/>
</dbReference>
<keyword evidence="1" id="KW-0677">Repeat</keyword>
<dbReference type="InterPro" id="IPR011608">
    <property type="entry name" value="PRD"/>
</dbReference>
<protein>
    <submittedName>
        <fullName evidence="8">PRD domain-containing protein</fullName>
    </submittedName>
</protein>
<dbReference type="Pfam" id="PF00874">
    <property type="entry name" value="PRD"/>
    <property type="match status" value="2"/>
</dbReference>
<keyword evidence="4" id="KW-0010">Activator</keyword>
<dbReference type="PANTHER" id="PTHR30185:SF15">
    <property type="entry name" value="CRYPTIC BETA-GLUCOSIDE BGL OPERON ANTITERMINATOR"/>
    <property type="match status" value="1"/>
</dbReference>
<evidence type="ECO:0000256" key="5">
    <source>
        <dbReference type="ARBA" id="ARBA00023163"/>
    </source>
</evidence>
<keyword evidence="5" id="KW-0804">Transcription</keyword>
<evidence type="ECO:0000259" key="7">
    <source>
        <dbReference type="PROSITE" id="PS51372"/>
    </source>
</evidence>
<dbReference type="PANTHER" id="PTHR30185">
    <property type="entry name" value="CRYPTIC BETA-GLUCOSIDE BGL OPERON ANTITERMINATOR"/>
    <property type="match status" value="1"/>
</dbReference>
<comment type="similarity">
    <text evidence="6">Belongs to the transcriptional antiterminator BglG family.</text>
</comment>
<dbReference type="EMBL" id="JAJEQW010000007">
    <property type="protein sequence ID" value="MCC2242204.1"/>
    <property type="molecule type" value="Genomic_DNA"/>
</dbReference>
<gene>
    <name evidence="8" type="ORF">LKD47_07820</name>
</gene>
<dbReference type="SMART" id="SM01061">
    <property type="entry name" value="CAT_RBD"/>
    <property type="match status" value="1"/>
</dbReference>
<evidence type="ECO:0000256" key="6">
    <source>
        <dbReference type="ARBA" id="ARBA00038510"/>
    </source>
</evidence>
<sequence length="278" mass="32293">MQIIKVINNNVISSEDDKGKEIIVMGKGIGFGKKAGEEIDETKIEKVFSLPDESTSQFMQVVKDMPYEYIRTAELVIAYARETLGYHLSKNIYVTLTDHLGYAIERKRQGIVVANELSWEMKKFYNAEFQVGLKALDIVKQELDVELPEDEAGFIAMHLVNAQMGGQMNQSRNMPAMIKDILNIVRYTFQVELDEKSLSYERFVTHLRFFVQRVISREDSERNDEEFDQLIADRFPHSYECAQKIKSYMKKKLDYEVSDVEISYLAVHIHRVIHSMNK</sequence>
<dbReference type="NCBIfam" id="NF046042">
    <property type="entry name" value="LicT"/>
    <property type="match status" value="1"/>
</dbReference>
<name>A0AAW4WCE6_9FIRM</name>
<keyword evidence="3" id="KW-0805">Transcription regulation</keyword>
<dbReference type="PROSITE" id="PS00654">
    <property type="entry name" value="PRD_1"/>
    <property type="match status" value="1"/>
</dbReference>
<dbReference type="SUPFAM" id="SSF63520">
    <property type="entry name" value="PTS-regulatory domain, PRD"/>
    <property type="match status" value="2"/>
</dbReference>